<protein>
    <submittedName>
        <fullName evidence="8">P-loop containing nucleoside triphosphate hydrolase protein</fullName>
    </submittedName>
</protein>
<keyword evidence="4" id="KW-0943">RNA-mediated gene silencing</keyword>
<dbReference type="GO" id="GO:0016787">
    <property type="term" value="F:hydrolase activity"/>
    <property type="evidence" value="ECO:0007669"/>
    <property type="project" value="UniProtKB-KW"/>
</dbReference>
<dbReference type="GO" id="GO:0003723">
    <property type="term" value="F:RNA binding"/>
    <property type="evidence" value="ECO:0007669"/>
    <property type="project" value="InterPro"/>
</dbReference>
<feature type="region of interest" description="Disordered" evidence="5">
    <location>
        <begin position="808"/>
        <end position="839"/>
    </location>
</feature>
<evidence type="ECO:0000256" key="5">
    <source>
        <dbReference type="SAM" id="MobiDB-lite"/>
    </source>
</evidence>
<dbReference type="InterPro" id="IPR041679">
    <property type="entry name" value="DNA2/NAM7-like_C"/>
</dbReference>
<keyword evidence="9" id="KW-1185">Reference proteome</keyword>
<feature type="domain" description="DNA2/NAM7 helicase helicase" evidence="6">
    <location>
        <begin position="309"/>
        <end position="382"/>
    </location>
</feature>
<keyword evidence="3" id="KW-0347">Helicase</keyword>
<feature type="region of interest" description="Disordered" evidence="5">
    <location>
        <begin position="247"/>
        <end position="272"/>
    </location>
</feature>
<keyword evidence="2" id="KW-0963">Cytoplasm</keyword>
<dbReference type="InterPro" id="IPR027417">
    <property type="entry name" value="P-loop_NTPase"/>
</dbReference>
<dbReference type="CDD" id="cd18808">
    <property type="entry name" value="SF1_C_Upf1"/>
    <property type="match status" value="1"/>
</dbReference>
<dbReference type="InterPro" id="IPR041677">
    <property type="entry name" value="DNA2/NAM7_AAA_11"/>
</dbReference>
<gene>
    <name evidence="8" type="ORF">L211DRAFT_857187</name>
</gene>
<dbReference type="EMBL" id="ML121541">
    <property type="protein sequence ID" value="RPB24551.1"/>
    <property type="molecule type" value="Genomic_DNA"/>
</dbReference>
<dbReference type="Proteomes" id="UP000267821">
    <property type="component" value="Unassembled WGS sequence"/>
</dbReference>
<keyword evidence="3" id="KW-0547">Nucleotide-binding</keyword>
<comment type="subcellular location">
    <subcellularLocation>
        <location evidence="1">Cytoplasm</location>
    </subcellularLocation>
</comment>
<evidence type="ECO:0000313" key="8">
    <source>
        <dbReference type="EMBL" id="RPB24551.1"/>
    </source>
</evidence>
<dbReference type="InterPro" id="IPR047187">
    <property type="entry name" value="SF1_C_Upf1"/>
</dbReference>
<name>A0A3N4LV81_9PEZI</name>
<reference evidence="8 9" key="1">
    <citation type="journal article" date="2018" name="Nat. Ecol. Evol.">
        <title>Pezizomycetes genomes reveal the molecular basis of ectomycorrhizal truffle lifestyle.</title>
        <authorList>
            <person name="Murat C."/>
            <person name="Payen T."/>
            <person name="Noel B."/>
            <person name="Kuo A."/>
            <person name="Morin E."/>
            <person name="Chen J."/>
            <person name="Kohler A."/>
            <person name="Krizsan K."/>
            <person name="Balestrini R."/>
            <person name="Da Silva C."/>
            <person name="Montanini B."/>
            <person name="Hainaut M."/>
            <person name="Levati E."/>
            <person name="Barry K.W."/>
            <person name="Belfiori B."/>
            <person name="Cichocki N."/>
            <person name="Clum A."/>
            <person name="Dockter R.B."/>
            <person name="Fauchery L."/>
            <person name="Guy J."/>
            <person name="Iotti M."/>
            <person name="Le Tacon F."/>
            <person name="Lindquist E.A."/>
            <person name="Lipzen A."/>
            <person name="Malagnac F."/>
            <person name="Mello A."/>
            <person name="Molinier V."/>
            <person name="Miyauchi S."/>
            <person name="Poulain J."/>
            <person name="Riccioni C."/>
            <person name="Rubini A."/>
            <person name="Sitrit Y."/>
            <person name="Splivallo R."/>
            <person name="Traeger S."/>
            <person name="Wang M."/>
            <person name="Zifcakova L."/>
            <person name="Wipf D."/>
            <person name="Zambonelli A."/>
            <person name="Paolocci F."/>
            <person name="Nowrousian M."/>
            <person name="Ottonello S."/>
            <person name="Baldrian P."/>
            <person name="Spatafora J.W."/>
            <person name="Henrissat B."/>
            <person name="Nagy L.G."/>
            <person name="Aury J.M."/>
            <person name="Wincker P."/>
            <person name="Grigoriev I.V."/>
            <person name="Bonfante P."/>
            <person name="Martin F.M."/>
        </authorList>
    </citation>
    <scope>NUCLEOTIDE SEQUENCE [LARGE SCALE GENOMIC DNA]</scope>
    <source>
        <strain evidence="8 9">ATCC MYA-4762</strain>
    </source>
</reference>
<organism evidence="8 9">
    <name type="scientific">Terfezia boudieri ATCC MYA-4762</name>
    <dbReference type="NCBI Taxonomy" id="1051890"/>
    <lineage>
        <taxon>Eukaryota</taxon>
        <taxon>Fungi</taxon>
        <taxon>Dikarya</taxon>
        <taxon>Ascomycota</taxon>
        <taxon>Pezizomycotina</taxon>
        <taxon>Pezizomycetes</taxon>
        <taxon>Pezizales</taxon>
        <taxon>Pezizaceae</taxon>
        <taxon>Terfezia</taxon>
    </lineage>
</organism>
<dbReference type="OrthoDB" id="6513042at2759"/>
<keyword evidence="3" id="KW-0067">ATP-binding</keyword>
<dbReference type="PANTHER" id="PTHR45418">
    <property type="entry name" value="CANCER/TESTIS ANTIGEN 55"/>
    <property type="match status" value="1"/>
</dbReference>
<evidence type="ECO:0000256" key="4">
    <source>
        <dbReference type="ARBA" id="ARBA00023158"/>
    </source>
</evidence>
<evidence type="ECO:0000256" key="2">
    <source>
        <dbReference type="ARBA" id="ARBA00022490"/>
    </source>
</evidence>
<accession>A0A3N4LV81</accession>
<evidence type="ECO:0000256" key="3">
    <source>
        <dbReference type="ARBA" id="ARBA00022806"/>
    </source>
</evidence>
<evidence type="ECO:0000259" key="7">
    <source>
        <dbReference type="Pfam" id="PF13087"/>
    </source>
</evidence>
<proteinExistence type="predicted"/>
<feature type="compositionally biased region" description="Low complexity" evidence="5">
    <location>
        <begin position="824"/>
        <end position="839"/>
    </location>
</feature>
<dbReference type="GO" id="GO:0005737">
    <property type="term" value="C:cytoplasm"/>
    <property type="evidence" value="ECO:0007669"/>
    <property type="project" value="UniProtKB-SubCell"/>
</dbReference>
<feature type="compositionally biased region" description="Polar residues" evidence="5">
    <location>
        <begin position="247"/>
        <end position="259"/>
    </location>
</feature>
<dbReference type="GO" id="GO:0032574">
    <property type="term" value="F:5'-3' RNA helicase activity"/>
    <property type="evidence" value="ECO:0007669"/>
    <property type="project" value="InterPro"/>
</dbReference>
<dbReference type="CDD" id="cd18038">
    <property type="entry name" value="DEXXQc_Helz-like"/>
    <property type="match status" value="1"/>
</dbReference>
<sequence>MYPNPHMPLPYTAVVPGAAQRAASNGPPPPQPWQADVYAPTFVPSFYMDINAMPAISVRATPPPSMNYPTYIASFAGTSFLSALSPYPPLHASGVRDEHSLTPATYLRYFSDLLLKELSSQHENVRQYDMYNVPLYAHDLGKYYFKLMVPGIREDCPMVAIGDMVHLRQIKTNGYNNFPPAGFTGLQYEAYIYGIDRQAGFLILGIDHLILDSGLFNVSFLVQEKHLGPHTRAILDMSKLLAYTSENNDSTGGDNQVESPLSMDKSSEPRSLSHTSSYARKMLFPEKSDGILQTTLSKGMFNHRWFDMELNYEQQKAVDALLEQSYGTVPYLISGPPGTGKTKTIVEAALQLIFAPAAQKHHIILCAPSNQAADTLAQRLIRHLSPRVLFRMNSSSRSFAEVPMELLTYCSVQNDFFGLPDWRKLMAYRVIVTTCGDCSMLVEARCTNRDLARWERVVTAGLKGDELQGLIDGMDVGEWAPSSSVTQSEVKLHWTALLVDEAAQGTEPDILIPLSVVAPPEECSQEKPMFVMAGDQKQLGPRTASRLAPLETSLLERLFSRPLYSEHPLSRQGIAKLGGGNAPEWITKTTTTLLPYIRPPFTNLIRNYRSHPAILSVPSALFYHDTLVPEATDINGAASWTGWRGRKWPVLFKTNGGPDEAQEDGASFYNLREMHMACRTAQSLVTSGLLQPHEIAIMSPFREQVRRIRNNLRTPGYKLRSVNVGPIEAYQGSEHKFVIICTTRSRERFLDGDLKKGLGIIFESKKFNVAMTRAKQGLVVIGNPWILQKDPYWLAFMSFCWRNGAIEKDPQEPEIPSGGNSNESTTAASPSVSVASSSNAPTAWNGGSYPLSNPTSLGGENVNLWKPSHEEQDMPQYLSRLEQSLLHKDKLAGCDGYTPKPLSGGFDEDDPMWTAGIAAEEALRGVDLDLISPV</sequence>
<feature type="domain" description="DNA2/NAM7 helicase-like C-terminal" evidence="7">
    <location>
        <begin position="602"/>
        <end position="783"/>
    </location>
</feature>
<dbReference type="GO" id="GO:0031047">
    <property type="term" value="P:regulatory ncRNA-mediated gene silencing"/>
    <property type="evidence" value="ECO:0007669"/>
    <property type="project" value="UniProtKB-KW"/>
</dbReference>
<dbReference type="AlphaFoldDB" id="A0A3N4LV81"/>
<dbReference type="InterPro" id="IPR026122">
    <property type="entry name" value="MOV-10/SDE3_DEXXQ/H-box"/>
</dbReference>
<evidence type="ECO:0000313" key="9">
    <source>
        <dbReference type="Proteomes" id="UP000267821"/>
    </source>
</evidence>
<dbReference type="Pfam" id="PF13086">
    <property type="entry name" value="AAA_11"/>
    <property type="match status" value="1"/>
</dbReference>
<keyword evidence="8" id="KW-0378">Hydrolase</keyword>
<dbReference type="Pfam" id="PF13087">
    <property type="entry name" value="AAA_12"/>
    <property type="match status" value="1"/>
</dbReference>
<dbReference type="PANTHER" id="PTHR45418:SF1">
    <property type="entry name" value="CANCER_TESTIS ANTIGEN 55"/>
    <property type="match status" value="1"/>
</dbReference>
<dbReference type="STRING" id="1051890.A0A3N4LV81"/>
<dbReference type="SUPFAM" id="SSF52540">
    <property type="entry name" value="P-loop containing nucleoside triphosphate hydrolases"/>
    <property type="match status" value="1"/>
</dbReference>
<dbReference type="Gene3D" id="3.40.50.300">
    <property type="entry name" value="P-loop containing nucleotide triphosphate hydrolases"/>
    <property type="match status" value="2"/>
</dbReference>
<evidence type="ECO:0000259" key="6">
    <source>
        <dbReference type="Pfam" id="PF13086"/>
    </source>
</evidence>
<evidence type="ECO:0000256" key="1">
    <source>
        <dbReference type="ARBA" id="ARBA00004496"/>
    </source>
</evidence>
<dbReference type="InParanoid" id="A0A3N4LV81"/>